<comment type="subcellular location">
    <subcellularLocation>
        <location evidence="1">Membrane</location>
        <topology evidence="1">Multi-pass membrane protein</topology>
    </subcellularLocation>
</comment>
<evidence type="ECO:0000313" key="8">
    <source>
        <dbReference type="Proteomes" id="UP000177082"/>
    </source>
</evidence>
<comment type="caution">
    <text evidence="7">The sequence shown here is derived from an EMBL/GenBank/DDBJ whole genome shotgun (WGS) entry which is preliminary data.</text>
</comment>
<feature type="transmembrane region" description="Helical" evidence="5">
    <location>
        <begin position="409"/>
        <end position="425"/>
    </location>
</feature>
<dbReference type="PANTHER" id="PTHR37422">
    <property type="entry name" value="TEICHURONIC ACID BIOSYNTHESIS PROTEIN TUAE"/>
    <property type="match status" value="1"/>
</dbReference>
<feature type="transmembrane region" description="Helical" evidence="5">
    <location>
        <begin position="186"/>
        <end position="203"/>
    </location>
</feature>
<feature type="transmembrane region" description="Helical" evidence="5">
    <location>
        <begin position="208"/>
        <end position="225"/>
    </location>
</feature>
<accession>A0A1F8BDD0</accession>
<gene>
    <name evidence="7" type="ORF">A2961_02705</name>
</gene>
<feature type="transmembrane region" description="Helical" evidence="5">
    <location>
        <begin position="350"/>
        <end position="372"/>
    </location>
</feature>
<evidence type="ECO:0000256" key="5">
    <source>
        <dbReference type="SAM" id="Phobius"/>
    </source>
</evidence>
<keyword evidence="2 5" id="KW-0812">Transmembrane</keyword>
<feature type="transmembrane region" description="Helical" evidence="5">
    <location>
        <begin position="252"/>
        <end position="271"/>
    </location>
</feature>
<dbReference type="AlphaFoldDB" id="A0A1F8BDD0"/>
<evidence type="ECO:0000256" key="2">
    <source>
        <dbReference type="ARBA" id="ARBA00022692"/>
    </source>
</evidence>
<feature type="transmembrane region" description="Helical" evidence="5">
    <location>
        <begin position="103"/>
        <end position="121"/>
    </location>
</feature>
<keyword evidence="3 5" id="KW-1133">Transmembrane helix</keyword>
<keyword evidence="4 5" id="KW-0472">Membrane</keyword>
<dbReference type="PANTHER" id="PTHR37422:SF13">
    <property type="entry name" value="LIPOPOLYSACCHARIDE BIOSYNTHESIS PROTEIN PA4999-RELATED"/>
    <property type="match status" value="1"/>
</dbReference>
<name>A0A1F8BDD0_9BACT</name>
<proteinExistence type="predicted"/>
<evidence type="ECO:0000313" key="7">
    <source>
        <dbReference type="EMBL" id="OGM61950.1"/>
    </source>
</evidence>
<feature type="transmembrane region" description="Helical" evidence="5">
    <location>
        <begin position="7"/>
        <end position="24"/>
    </location>
</feature>
<dbReference type="InterPro" id="IPR007016">
    <property type="entry name" value="O-antigen_ligase-rel_domated"/>
</dbReference>
<reference evidence="7 8" key="1">
    <citation type="journal article" date="2016" name="Nat. Commun.">
        <title>Thousands of microbial genomes shed light on interconnected biogeochemical processes in an aquifer system.</title>
        <authorList>
            <person name="Anantharaman K."/>
            <person name="Brown C.T."/>
            <person name="Hug L.A."/>
            <person name="Sharon I."/>
            <person name="Castelle C.J."/>
            <person name="Probst A.J."/>
            <person name="Thomas B.C."/>
            <person name="Singh A."/>
            <person name="Wilkins M.J."/>
            <person name="Karaoz U."/>
            <person name="Brodie E.L."/>
            <person name="Williams K.H."/>
            <person name="Hubbard S.S."/>
            <person name="Banfield J.F."/>
        </authorList>
    </citation>
    <scope>NUCLEOTIDE SEQUENCE [LARGE SCALE GENOMIC DNA]</scope>
</reference>
<dbReference type="EMBL" id="MGHF01000030">
    <property type="protein sequence ID" value="OGM61950.1"/>
    <property type="molecule type" value="Genomic_DNA"/>
</dbReference>
<feature type="transmembrane region" description="Helical" evidence="5">
    <location>
        <begin position="128"/>
        <end position="146"/>
    </location>
</feature>
<feature type="transmembrane region" description="Helical" evidence="5">
    <location>
        <begin position="44"/>
        <end position="61"/>
    </location>
</feature>
<feature type="transmembrane region" description="Helical" evidence="5">
    <location>
        <begin position="73"/>
        <end position="91"/>
    </location>
</feature>
<feature type="domain" description="O-antigen ligase-related" evidence="6">
    <location>
        <begin position="216"/>
        <end position="359"/>
    </location>
</feature>
<evidence type="ECO:0000256" key="4">
    <source>
        <dbReference type="ARBA" id="ARBA00023136"/>
    </source>
</evidence>
<dbReference type="GO" id="GO:0016020">
    <property type="term" value="C:membrane"/>
    <property type="evidence" value="ECO:0007669"/>
    <property type="project" value="UniProtKB-SubCell"/>
</dbReference>
<sequence>MQKLLKRLNIHYLIIILFIVIPLYPKFPLFNVPGTYVSIRLEDFLMLISFFILVGLALLKYKIILKNEVSKSIVLFLAAAIVSVLSAIFVTKTVEPHISILHYLRRIEYFVPFFIALVTVHKNYNLKVYATCLLMVVIYAFVYGVLQKYFNLPIVTTQNQEYSKGVALTYTPGGHLNSTFAGHYDLASFIILVAPIFYTSFWVFKNRISKIALCLGILASLWLLVNSVSRISIVSYLVAVSISLAFLKKYKAIVIAILISIIFIAFSSNLIERYSRIIEVTFSKVGSSFVARASEEKNENVFEDRSTSIRLNVEWPRAMRAFSKNPLVGTGFSSITLATDNDYLRLLGELGVVGFLAFLGILISLGRALIRYFPKNRNIGMKEAWVAGYSGSFVGVCLNAFFIDIFESSKFAIVFWLFTGIFISMRSRKLFKK</sequence>
<evidence type="ECO:0000259" key="6">
    <source>
        <dbReference type="Pfam" id="PF04932"/>
    </source>
</evidence>
<evidence type="ECO:0000256" key="3">
    <source>
        <dbReference type="ARBA" id="ARBA00022989"/>
    </source>
</evidence>
<protein>
    <recommendedName>
        <fullName evidence="6">O-antigen ligase-related domain-containing protein</fullName>
    </recommendedName>
</protein>
<dbReference type="STRING" id="1802519.A2961_02705"/>
<dbReference type="Pfam" id="PF04932">
    <property type="entry name" value="Wzy_C"/>
    <property type="match status" value="1"/>
</dbReference>
<evidence type="ECO:0000256" key="1">
    <source>
        <dbReference type="ARBA" id="ARBA00004141"/>
    </source>
</evidence>
<dbReference type="InterPro" id="IPR051533">
    <property type="entry name" value="WaaL-like"/>
</dbReference>
<organism evidence="7 8">
    <name type="scientific">Candidatus Woesebacteria bacterium RIFCSPLOWO2_01_FULL_39_21</name>
    <dbReference type="NCBI Taxonomy" id="1802519"/>
    <lineage>
        <taxon>Bacteria</taxon>
        <taxon>Candidatus Woeseibacteriota</taxon>
    </lineage>
</organism>
<dbReference type="Proteomes" id="UP000177082">
    <property type="component" value="Unassembled WGS sequence"/>
</dbReference>